<keyword evidence="8" id="KW-1185">Reference proteome</keyword>
<sequence>MFPTAARATVAGVLLACLAWALPARAQLDYAELSRLPPFPEEFEALDDPGRLLWLRSALAKASSPAEVYRLKRVLFSELYYAGQEETASEICVESPPLREDLFYRQQCILVTAADFATAQQQLAALVHDARQSGRDAAAAQILSDMAWEQSKQGDIAAAFESYETALSIAPADDLELLSTLMMDTATNYIVNGDETYVRRGIELLARSREQNEQALRNPGPDLDAALLRDNILLTHFNTGIAYALHLFDYAKALSSFEQVNQAESPYLASSLTFSALSAAELGQYKRARRFLERVEAEGSSYFSERPVVKGYLGCYQQLTRRHWDAAQPLSNCLSLDPETTIEVQLDVYRRLTEIDDPAIQLAGLKALKSLFFERLEPQLRGRGSSAASNTELVRLQRESDLKSVVLRQQEDLQREREEANTQRQNFFIALTILLLTLALLIASQLRQKKRLAEQFERMSVRDALTQLGNRRLLEQQIDRELAHVARARRTDPGTALGIFVFDIDHFKRINDTYGHRAGDEVLVELARRVGLATRESDLLVRWGGEEFVFVARVDGEARIRQLAQRIVRAVNGEPFAVSGHPPLQVTCTVGAVQFPFIDTDNLQVWTRLVSLADAALYHGKSLGRNGWVIVSNRSVDSLEGIDRVLGQPLSDAVAAGAVSVQTSFDEPTVQAFTPLPQ</sequence>
<dbReference type="InterPro" id="IPR043128">
    <property type="entry name" value="Rev_trsase/Diguanyl_cyclase"/>
</dbReference>
<reference evidence="7" key="1">
    <citation type="submission" date="2022-04" db="EMBL/GenBank/DDBJ databases">
        <title>Lysobacter sp. CAU 1642 isolated from sea sand.</title>
        <authorList>
            <person name="Kim W."/>
        </authorList>
    </citation>
    <scope>NUCLEOTIDE SEQUENCE</scope>
    <source>
        <strain evidence="7">CAU 1642</strain>
    </source>
</reference>
<comment type="caution">
    <text evidence="7">The sequence shown here is derived from an EMBL/GenBank/DDBJ whole genome shotgun (WGS) entry which is preliminary data.</text>
</comment>
<feature type="repeat" description="TPR" evidence="3">
    <location>
        <begin position="140"/>
        <end position="173"/>
    </location>
</feature>
<dbReference type="InterPro" id="IPR019734">
    <property type="entry name" value="TPR_rpt"/>
</dbReference>
<dbReference type="CDD" id="cd01949">
    <property type="entry name" value="GGDEF"/>
    <property type="match status" value="1"/>
</dbReference>
<dbReference type="Gene3D" id="1.25.40.10">
    <property type="entry name" value="Tetratricopeptide repeat domain"/>
    <property type="match status" value="1"/>
</dbReference>
<evidence type="ECO:0000256" key="2">
    <source>
        <dbReference type="ARBA" id="ARBA00034247"/>
    </source>
</evidence>
<dbReference type="EMBL" id="JALNMH010000001">
    <property type="protein sequence ID" value="MCK7592269.1"/>
    <property type="molecule type" value="Genomic_DNA"/>
</dbReference>
<keyword evidence="5" id="KW-0732">Signal</keyword>
<accession>A0ABT0GCK3</accession>
<dbReference type="InterPro" id="IPR050469">
    <property type="entry name" value="Diguanylate_Cyclase"/>
</dbReference>
<feature type="signal peptide" evidence="5">
    <location>
        <begin position="1"/>
        <end position="26"/>
    </location>
</feature>
<evidence type="ECO:0000256" key="3">
    <source>
        <dbReference type="PROSITE-ProRule" id="PRU00339"/>
    </source>
</evidence>
<keyword evidence="4" id="KW-0472">Membrane</keyword>
<keyword evidence="4" id="KW-1133">Transmembrane helix</keyword>
<keyword evidence="3" id="KW-0802">TPR repeat</keyword>
<organism evidence="7 8">
    <name type="scientific">Pseudomarimonas salicorniae</name>
    <dbReference type="NCBI Taxonomy" id="2933270"/>
    <lineage>
        <taxon>Bacteria</taxon>
        <taxon>Pseudomonadati</taxon>
        <taxon>Pseudomonadota</taxon>
        <taxon>Gammaproteobacteria</taxon>
        <taxon>Lysobacterales</taxon>
        <taxon>Lysobacteraceae</taxon>
        <taxon>Pseudomarimonas</taxon>
    </lineage>
</organism>
<dbReference type="NCBIfam" id="TIGR00254">
    <property type="entry name" value="GGDEF"/>
    <property type="match status" value="1"/>
</dbReference>
<proteinExistence type="predicted"/>
<dbReference type="PANTHER" id="PTHR45138:SF9">
    <property type="entry name" value="DIGUANYLATE CYCLASE DGCM-RELATED"/>
    <property type="match status" value="1"/>
</dbReference>
<dbReference type="InterPro" id="IPR011990">
    <property type="entry name" value="TPR-like_helical_dom_sf"/>
</dbReference>
<feature type="transmembrane region" description="Helical" evidence="4">
    <location>
        <begin position="427"/>
        <end position="446"/>
    </location>
</feature>
<dbReference type="SMART" id="SM00028">
    <property type="entry name" value="TPR"/>
    <property type="match status" value="3"/>
</dbReference>
<dbReference type="PROSITE" id="PS50005">
    <property type="entry name" value="TPR"/>
    <property type="match status" value="1"/>
</dbReference>
<keyword evidence="4" id="KW-0812">Transmembrane</keyword>
<dbReference type="SUPFAM" id="SSF48452">
    <property type="entry name" value="TPR-like"/>
    <property type="match status" value="1"/>
</dbReference>
<evidence type="ECO:0000313" key="7">
    <source>
        <dbReference type="EMBL" id="MCK7592269.1"/>
    </source>
</evidence>
<dbReference type="Gene3D" id="3.30.70.270">
    <property type="match status" value="1"/>
</dbReference>
<dbReference type="InterPro" id="IPR029787">
    <property type="entry name" value="Nucleotide_cyclase"/>
</dbReference>
<gene>
    <name evidence="7" type="ORF">M0G41_01140</name>
</gene>
<dbReference type="RefSeq" id="WP_248204313.1">
    <property type="nucleotide sequence ID" value="NZ_JALNMH010000001.1"/>
</dbReference>
<evidence type="ECO:0000259" key="6">
    <source>
        <dbReference type="PROSITE" id="PS50887"/>
    </source>
</evidence>
<comment type="catalytic activity">
    <reaction evidence="2">
        <text>2 GTP = 3',3'-c-di-GMP + 2 diphosphate</text>
        <dbReference type="Rhea" id="RHEA:24898"/>
        <dbReference type="ChEBI" id="CHEBI:33019"/>
        <dbReference type="ChEBI" id="CHEBI:37565"/>
        <dbReference type="ChEBI" id="CHEBI:58805"/>
        <dbReference type="EC" id="2.7.7.65"/>
    </reaction>
</comment>
<evidence type="ECO:0000313" key="8">
    <source>
        <dbReference type="Proteomes" id="UP001431449"/>
    </source>
</evidence>
<evidence type="ECO:0000256" key="4">
    <source>
        <dbReference type="SAM" id="Phobius"/>
    </source>
</evidence>
<dbReference type="SUPFAM" id="SSF55073">
    <property type="entry name" value="Nucleotide cyclase"/>
    <property type="match status" value="1"/>
</dbReference>
<dbReference type="PANTHER" id="PTHR45138">
    <property type="entry name" value="REGULATORY COMPONENTS OF SENSORY TRANSDUCTION SYSTEM"/>
    <property type="match status" value="1"/>
</dbReference>
<evidence type="ECO:0000256" key="1">
    <source>
        <dbReference type="ARBA" id="ARBA00012528"/>
    </source>
</evidence>
<dbReference type="InterPro" id="IPR000160">
    <property type="entry name" value="GGDEF_dom"/>
</dbReference>
<feature type="domain" description="GGDEF" evidence="6">
    <location>
        <begin position="495"/>
        <end position="633"/>
    </location>
</feature>
<name>A0ABT0GCK3_9GAMM</name>
<dbReference type="SMART" id="SM00267">
    <property type="entry name" value="GGDEF"/>
    <property type="match status" value="1"/>
</dbReference>
<dbReference type="EC" id="2.7.7.65" evidence="1"/>
<dbReference type="Pfam" id="PF00990">
    <property type="entry name" value="GGDEF"/>
    <property type="match status" value="1"/>
</dbReference>
<dbReference type="PROSITE" id="PS50887">
    <property type="entry name" value="GGDEF"/>
    <property type="match status" value="1"/>
</dbReference>
<protein>
    <recommendedName>
        <fullName evidence="1">diguanylate cyclase</fullName>
        <ecNumber evidence="1">2.7.7.65</ecNumber>
    </recommendedName>
</protein>
<evidence type="ECO:0000256" key="5">
    <source>
        <dbReference type="SAM" id="SignalP"/>
    </source>
</evidence>
<dbReference type="Proteomes" id="UP001431449">
    <property type="component" value="Unassembled WGS sequence"/>
</dbReference>
<feature type="chain" id="PRO_5047410508" description="diguanylate cyclase" evidence="5">
    <location>
        <begin position="27"/>
        <end position="678"/>
    </location>
</feature>